<keyword evidence="7" id="KW-0460">Magnesium</keyword>
<dbReference type="PROSITE" id="PS00793">
    <property type="entry name" value="DHPS_2"/>
    <property type="match status" value="1"/>
</dbReference>
<evidence type="ECO:0000256" key="8">
    <source>
        <dbReference type="ARBA" id="ARBA00022909"/>
    </source>
</evidence>
<dbReference type="PANTHER" id="PTHR20941:SF1">
    <property type="entry name" value="FOLIC ACID SYNTHESIS PROTEIN FOL1"/>
    <property type="match status" value="1"/>
</dbReference>
<sequence>MPVAAPGAPRYHPAVTPEPVTSDAVYLRPLPCAGDHPRALPLAGGPMGFAEVELSRRGRPPELLPAAAIPALLPDGADRLARLSGARLPVAGLALTRPRVMGVVNVTPDSFSDGGRHGTALAAIGHALRLAAEGADILDIGGESTRPGADPVSEQEELDRVMPVLEGLAAAGCTTPVSIDTRKAAVARAAIAAGAQIFNDVSALTHDPESLAAAPLAPAVCLMHAQGDPRTMQADPRYDDVLRDVHDYLAGRVRAAVAAGVPRARLIVDPGIGFGKRLEHNVALMQGLSMLHGLGCPLLLGVSRKRFLGTLSGVAVAAERVSASVAGALHGAAQGAQILRVHDVAATVQALRVWEALNPPVADRQTAGETASEERA</sequence>
<keyword evidence="11" id="KW-1185">Reference proteome</keyword>
<evidence type="ECO:0000259" key="9">
    <source>
        <dbReference type="PROSITE" id="PS50972"/>
    </source>
</evidence>
<evidence type="ECO:0000256" key="6">
    <source>
        <dbReference type="ARBA" id="ARBA00022723"/>
    </source>
</evidence>
<dbReference type="NCBIfam" id="TIGR01496">
    <property type="entry name" value="DHPS"/>
    <property type="match status" value="1"/>
</dbReference>
<proteinExistence type="predicted"/>
<accession>A0ABQ6LQA3</accession>
<dbReference type="Pfam" id="PF00809">
    <property type="entry name" value="Pterin_bind"/>
    <property type="match status" value="1"/>
</dbReference>
<dbReference type="PROSITE" id="PS50972">
    <property type="entry name" value="PTERIN_BINDING"/>
    <property type="match status" value="1"/>
</dbReference>
<dbReference type="Gene3D" id="3.20.20.20">
    <property type="entry name" value="Dihydropteroate synthase-like"/>
    <property type="match status" value="1"/>
</dbReference>
<comment type="catalytic activity">
    <reaction evidence="1">
        <text>(7,8-dihydropterin-6-yl)methyl diphosphate + 4-aminobenzoate = 7,8-dihydropteroate + diphosphate</text>
        <dbReference type="Rhea" id="RHEA:19949"/>
        <dbReference type="ChEBI" id="CHEBI:17836"/>
        <dbReference type="ChEBI" id="CHEBI:17839"/>
        <dbReference type="ChEBI" id="CHEBI:33019"/>
        <dbReference type="ChEBI" id="CHEBI:72950"/>
        <dbReference type="EC" id="2.5.1.15"/>
    </reaction>
</comment>
<evidence type="ECO:0000256" key="7">
    <source>
        <dbReference type="ARBA" id="ARBA00022842"/>
    </source>
</evidence>
<dbReference type="CDD" id="cd00739">
    <property type="entry name" value="DHPS"/>
    <property type="match status" value="1"/>
</dbReference>
<evidence type="ECO:0000313" key="10">
    <source>
        <dbReference type="EMBL" id="GMG82821.1"/>
    </source>
</evidence>
<dbReference type="EMBL" id="BSYI01000013">
    <property type="protein sequence ID" value="GMG82821.1"/>
    <property type="molecule type" value="Genomic_DNA"/>
</dbReference>
<dbReference type="EC" id="2.5.1.15" evidence="4"/>
<organism evidence="10 11">
    <name type="scientific">Paralimibaculum aggregatum</name>
    <dbReference type="NCBI Taxonomy" id="3036245"/>
    <lineage>
        <taxon>Bacteria</taxon>
        <taxon>Pseudomonadati</taxon>
        <taxon>Pseudomonadota</taxon>
        <taxon>Alphaproteobacteria</taxon>
        <taxon>Rhodobacterales</taxon>
        <taxon>Paracoccaceae</taxon>
        <taxon>Paralimibaculum</taxon>
    </lineage>
</organism>
<keyword evidence="5" id="KW-0808">Transferase</keyword>
<dbReference type="Proteomes" id="UP001239909">
    <property type="component" value="Unassembled WGS sequence"/>
</dbReference>
<dbReference type="PANTHER" id="PTHR20941">
    <property type="entry name" value="FOLATE SYNTHESIS PROTEINS"/>
    <property type="match status" value="1"/>
</dbReference>
<comment type="cofactor">
    <cofactor evidence="2">
        <name>Mg(2+)</name>
        <dbReference type="ChEBI" id="CHEBI:18420"/>
    </cofactor>
</comment>
<dbReference type="InterPro" id="IPR045031">
    <property type="entry name" value="DHP_synth-like"/>
</dbReference>
<keyword evidence="8" id="KW-0289">Folate biosynthesis</keyword>
<name>A0ABQ6LQA3_9RHOB</name>
<comment type="caution">
    <text evidence="10">The sequence shown here is derived from an EMBL/GenBank/DDBJ whole genome shotgun (WGS) entry which is preliminary data.</text>
</comment>
<evidence type="ECO:0000256" key="3">
    <source>
        <dbReference type="ARBA" id="ARBA00004763"/>
    </source>
</evidence>
<dbReference type="InterPro" id="IPR006390">
    <property type="entry name" value="DHP_synth_dom"/>
</dbReference>
<gene>
    <name evidence="10" type="primary">folP</name>
    <name evidence="10" type="ORF">LNKW23_20340</name>
</gene>
<comment type="pathway">
    <text evidence="3">Cofactor biosynthesis; tetrahydrofolate biosynthesis; 7,8-dihydrofolate from 2-amino-4-hydroxy-6-hydroxymethyl-7,8-dihydropteridine diphosphate and 4-aminobenzoate: step 1/2.</text>
</comment>
<evidence type="ECO:0000256" key="4">
    <source>
        <dbReference type="ARBA" id="ARBA00012458"/>
    </source>
</evidence>
<dbReference type="InterPro" id="IPR011005">
    <property type="entry name" value="Dihydropteroate_synth-like_sf"/>
</dbReference>
<dbReference type="SUPFAM" id="SSF51717">
    <property type="entry name" value="Dihydropteroate synthetase-like"/>
    <property type="match status" value="1"/>
</dbReference>
<evidence type="ECO:0000256" key="2">
    <source>
        <dbReference type="ARBA" id="ARBA00001946"/>
    </source>
</evidence>
<dbReference type="PROSITE" id="PS00792">
    <property type="entry name" value="DHPS_1"/>
    <property type="match status" value="1"/>
</dbReference>
<reference evidence="10 11" key="1">
    <citation type="submission" date="2023-04" db="EMBL/GenBank/DDBJ databases">
        <title>Marinoamorphus aggregata gen. nov., sp. Nov., isolate from tissue of brittle star Ophioplocus japonicus.</title>
        <authorList>
            <person name="Kawano K."/>
            <person name="Sawayama S."/>
            <person name="Nakagawa S."/>
        </authorList>
    </citation>
    <scope>NUCLEOTIDE SEQUENCE [LARGE SCALE GENOMIC DNA]</scope>
    <source>
        <strain evidence="10 11">NKW23</strain>
    </source>
</reference>
<evidence type="ECO:0000256" key="1">
    <source>
        <dbReference type="ARBA" id="ARBA00000012"/>
    </source>
</evidence>
<keyword evidence="6" id="KW-0479">Metal-binding</keyword>
<protein>
    <recommendedName>
        <fullName evidence="4">dihydropteroate synthase</fullName>
        <ecNumber evidence="4">2.5.1.15</ecNumber>
    </recommendedName>
</protein>
<dbReference type="InterPro" id="IPR000489">
    <property type="entry name" value="Pterin-binding_dom"/>
</dbReference>
<feature type="domain" description="Pterin-binding" evidence="9">
    <location>
        <begin position="98"/>
        <end position="352"/>
    </location>
</feature>
<evidence type="ECO:0000256" key="5">
    <source>
        <dbReference type="ARBA" id="ARBA00022679"/>
    </source>
</evidence>
<evidence type="ECO:0000313" key="11">
    <source>
        <dbReference type="Proteomes" id="UP001239909"/>
    </source>
</evidence>